<dbReference type="Proteomes" id="UP000218267">
    <property type="component" value="Chromosome"/>
</dbReference>
<protein>
    <submittedName>
        <fullName evidence="1">Uncharacterized protein</fullName>
    </submittedName>
</protein>
<keyword evidence="2" id="KW-1185">Reference proteome</keyword>
<accession>A0A1Y1CM25</accession>
<organism evidence="1 2">
    <name type="scientific">Labilibaculum antarcticum</name>
    <dbReference type="NCBI Taxonomy" id="1717717"/>
    <lineage>
        <taxon>Bacteria</taxon>
        <taxon>Pseudomonadati</taxon>
        <taxon>Bacteroidota</taxon>
        <taxon>Bacteroidia</taxon>
        <taxon>Marinilabiliales</taxon>
        <taxon>Marinifilaceae</taxon>
        <taxon>Labilibaculum</taxon>
    </lineage>
</organism>
<evidence type="ECO:0000313" key="2">
    <source>
        <dbReference type="Proteomes" id="UP000218267"/>
    </source>
</evidence>
<dbReference type="OrthoDB" id="1115578at2"/>
<reference evidence="2" key="2">
    <citation type="journal article" date="2020" name="Antonie Van Leeuwenhoek">
        <title>Labilibaculum antarcticum sp. nov., a novel facultative anaerobic, psychrotorelant bacterium isolated from marine sediment of Antarctica.</title>
        <authorList>
            <person name="Watanabe M."/>
            <person name="Kojima H."/>
            <person name="Fukui M."/>
        </authorList>
    </citation>
    <scope>NUCLEOTIDE SEQUENCE [LARGE SCALE GENOMIC DNA]</scope>
    <source>
        <strain evidence="2">SPP2</strain>
    </source>
</reference>
<gene>
    <name evidence="1" type="ORF">ALGA_3178</name>
</gene>
<evidence type="ECO:0000313" key="1">
    <source>
        <dbReference type="EMBL" id="BAX81478.1"/>
    </source>
</evidence>
<dbReference type="EMBL" id="AP018042">
    <property type="protein sequence ID" value="BAX81478.1"/>
    <property type="molecule type" value="Genomic_DNA"/>
</dbReference>
<dbReference type="AlphaFoldDB" id="A0A1Y1CM25"/>
<dbReference type="RefSeq" id="WP_096430921.1">
    <property type="nucleotide sequence ID" value="NZ_AP018042.1"/>
</dbReference>
<proteinExistence type="predicted"/>
<dbReference type="KEGG" id="mbas:ALGA_3178"/>
<reference evidence="1 2" key="1">
    <citation type="journal article" date="2018" name="Mar. Genomics">
        <title>Complete genome sequence of Marinifilaceae bacterium strain SPP2, isolated from the Antarctic marine sediment.</title>
        <authorList>
            <person name="Watanabe M."/>
            <person name="Kojima H."/>
            <person name="Fukui M."/>
        </authorList>
    </citation>
    <scope>NUCLEOTIDE SEQUENCE [LARGE SCALE GENOMIC DNA]</scope>
    <source>
        <strain evidence="1 2">SPP2</strain>
    </source>
</reference>
<sequence length="246" mass="28805">MTDVTTTKPIDELVQEMINKIVSPTIPVDISIGEAGQLRRFAMEDKIALLAKGLTVDKIENLNARAMYLREKQSIWISVYESAQSNTDAWEQMFEEASLLQKELRYDFQFAYRDEPKILTKLNNILDGNGKMDLMQDLSDYPDFALKYPEPLLLINFDNNKLDRASLLSRELYGLWQKIDGAQNSTNRPEKILRDRAYTYLKLLVDEIRAYGKYAFWYDDEKQERYASDYARRKNNKKKNKEEIGN</sequence>
<name>A0A1Y1CM25_9BACT</name>